<organism evidence="5 6">
    <name type="scientific">Cardiosporidium cionae</name>
    <dbReference type="NCBI Taxonomy" id="476202"/>
    <lineage>
        <taxon>Eukaryota</taxon>
        <taxon>Sar</taxon>
        <taxon>Alveolata</taxon>
        <taxon>Apicomplexa</taxon>
        <taxon>Aconoidasida</taxon>
        <taxon>Nephromycida</taxon>
        <taxon>Cardiosporidium</taxon>
    </lineage>
</organism>
<dbReference type="InterPro" id="IPR026569">
    <property type="entry name" value="Ribosomal_bL28"/>
</dbReference>
<protein>
    <recommendedName>
        <fullName evidence="4">Large ribosomal subunit protein bL28c</fullName>
    </recommendedName>
</protein>
<keyword evidence="6" id="KW-1185">Reference proteome</keyword>
<sequence length="136" mass="16005">GRKFRTCGKSSVARHFRLIGRKGGEARQNKQSGEATKRIILPARRCMLLGKMDNRKAMKRSHSMHATHTIQRVNLQQKRFWWEEGNRFVRLRISMKGLKTIRKYGLQKAAEKFGLDLKRKRLFAGSVLHDFNLRRE</sequence>
<keyword evidence="3" id="KW-0687">Ribonucleoprotein</keyword>
<dbReference type="PANTHER" id="PTHR13528:SF2">
    <property type="entry name" value="LARGE RIBOSOMAL SUBUNIT PROTEIN BL28M"/>
    <property type="match status" value="1"/>
</dbReference>
<dbReference type="GO" id="GO:0005840">
    <property type="term" value="C:ribosome"/>
    <property type="evidence" value="ECO:0007669"/>
    <property type="project" value="UniProtKB-KW"/>
</dbReference>
<dbReference type="SUPFAM" id="SSF143800">
    <property type="entry name" value="L28p-like"/>
    <property type="match status" value="1"/>
</dbReference>
<evidence type="ECO:0000256" key="2">
    <source>
        <dbReference type="ARBA" id="ARBA00022980"/>
    </source>
</evidence>
<name>A0ABQ7J6B5_9APIC</name>
<dbReference type="PANTHER" id="PTHR13528">
    <property type="entry name" value="39S RIBOSOMAL PROTEIN L28, MITOCHONDRIAL"/>
    <property type="match status" value="1"/>
</dbReference>
<reference evidence="5 6" key="1">
    <citation type="journal article" date="2020" name="bioRxiv">
        <title>Metabolic contributions of an alphaproteobacterial endosymbiont in the apicomplexan Cardiosporidium cionae.</title>
        <authorList>
            <person name="Hunter E.S."/>
            <person name="Paight C.J."/>
            <person name="Lane C.E."/>
        </authorList>
    </citation>
    <scope>NUCLEOTIDE SEQUENCE [LARGE SCALE GENOMIC DNA]</scope>
    <source>
        <strain evidence="5">ESH_2018</strain>
    </source>
</reference>
<evidence type="ECO:0000313" key="6">
    <source>
        <dbReference type="Proteomes" id="UP000823046"/>
    </source>
</evidence>
<feature type="non-terminal residue" evidence="5">
    <location>
        <position position="1"/>
    </location>
</feature>
<accession>A0ABQ7J6B5</accession>
<evidence type="ECO:0000256" key="1">
    <source>
        <dbReference type="ARBA" id="ARBA00008760"/>
    </source>
</evidence>
<gene>
    <name evidence="5" type="primary">RPl28</name>
    <name evidence="5" type="ORF">IE077_000868</name>
</gene>
<dbReference type="InterPro" id="IPR034704">
    <property type="entry name" value="Ribosomal_bL28/bL31-like_sf"/>
</dbReference>
<dbReference type="InterPro" id="IPR001383">
    <property type="entry name" value="Ribosomal_bL28_bact-type"/>
</dbReference>
<dbReference type="Gene3D" id="2.30.170.40">
    <property type="entry name" value="Ribosomal protein L28/L24"/>
    <property type="match status" value="1"/>
</dbReference>
<comment type="caution">
    <text evidence="5">The sequence shown here is derived from an EMBL/GenBank/DDBJ whole genome shotgun (WGS) entry which is preliminary data.</text>
</comment>
<comment type="similarity">
    <text evidence="1">Belongs to the bacterial ribosomal protein bL28 family.</text>
</comment>
<dbReference type="NCBIfam" id="TIGR00009">
    <property type="entry name" value="L28"/>
    <property type="match status" value="1"/>
</dbReference>
<dbReference type="Pfam" id="PF00830">
    <property type="entry name" value="Ribosomal_L28"/>
    <property type="match status" value="1"/>
</dbReference>
<evidence type="ECO:0000313" key="5">
    <source>
        <dbReference type="EMBL" id="KAF8819541.1"/>
    </source>
</evidence>
<dbReference type="EMBL" id="JADAQX010000703">
    <property type="protein sequence ID" value="KAF8819541.1"/>
    <property type="molecule type" value="Genomic_DNA"/>
</dbReference>
<proteinExistence type="inferred from homology"/>
<dbReference type="InterPro" id="IPR037147">
    <property type="entry name" value="Ribosomal_bL28_sf"/>
</dbReference>
<evidence type="ECO:0000256" key="3">
    <source>
        <dbReference type="ARBA" id="ARBA00023274"/>
    </source>
</evidence>
<keyword evidence="2 5" id="KW-0689">Ribosomal protein</keyword>
<evidence type="ECO:0000256" key="4">
    <source>
        <dbReference type="ARBA" id="ARBA00035265"/>
    </source>
</evidence>
<dbReference type="Proteomes" id="UP000823046">
    <property type="component" value="Unassembled WGS sequence"/>
</dbReference>